<dbReference type="EMBL" id="HG994363">
    <property type="protein sequence ID" value="CAF2044562.1"/>
    <property type="molecule type" value="Genomic_DNA"/>
</dbReference>
<dbReference type="AlphaFoldDB" id="A0A816P6F7"/>
<gene>
    <name evidence="1" type="ORF">DARMORV10_A09P35350.1</name>
</gene>
<accession>A0A816P6F7</accession>
<protein>
    <submittedName>
        <fullName evidence="1">(rape) hypothetical protein</fullName>
    </submittedName>
</protein>
<reference evidence="1" key="1">
    <citation type="submission" date="2021-01" db="EMBL/GenBank/DDBJ databases">
        <authorList>
            <consortium name="Genoscope - CEA"/>
            <person name="William W."/>
        </authorList>
    </citation>
    <scope>NUCLEOTIDE SEQUENCE</scope>
</reference>
<dbReference type="Proteomes" id="UP001295469">
    <property type="component" value="Chromosome A09"/>
</dbReference>
<organism evidence="1">
    <name type="scientific">Brassica napus</name>
    <name type="common">Rape</name>
    <dbReference type="NCBI Taxonomy" id="3708"/>
    <lineage>
        <taxon>Eukaryota</taxon>
        <taxon>Viridiplantae</taxon>
        <taxon>Streptophyta</taxon>
        <taxon>Embryophyta</taxon>
        <taxon>Tracheophyta</taxon>
        <taxon>Spermatophyta</taxon>
        <taxon>Magnoliopsida</taxon>
        <taxon>eudicotyledons</taxon>
        <taxon>Gunneridae</taxon>
        <taxon>Pentapetalae</taxon>
        <taxon>rosids</taxon>
        <taxon>malvids</taxon>
        <taxon>Brassicales</taxon>
        <taxon>Brassicaceae</taxon>
        <taxon>Brassiceae</taxon>
        <taxon>Brassica</taxon>
    </lineage>
</organism>
<name>A0A816P6F7_BRANA</name>
<evidence type="ECO:0000313" key="1">
    <source>
        <dbReference type="EMBL" id="CAF2044562.1"/>
    </source>
</evidence>
<sequence>MLAGRVINLSCVDTKVGFSSAPCHQVDRERLSLACLDNRVKIAAIFSFKSKPYIVENKDMT</sequence>
<proteinExistence type="predicted"/>